<evidence type="ECO:0000256" key="4">
    <source>
        <dbReference type="ARBA" id="ARBA00022801"/>
    </source>
</evidence>
<dbReference type="RefSeq" id="WP_139244799.1">
    <property type="nucleotide sequence ID" value="NZ_FNSN01000005.1"/>
</dbReference>
<dbReference type="Pfam" id="PF02586">
    <property type="entry name" value="SRAP"/>
    <property type="match status" value="1"/>
</dbReference>
<comment type="similarity">
    <text evidence="1 8">Belongs to the SOS response-associated peptidase family.</text>
</comment>
<keyword evidence="2 8" id="KW-0645">Protease</keyword>
<dbReference type="EC" id="3.4.-.-" evidence="8"/>
<dbReference type="GO" id="GO:0006508">
    <property type="term" value="P:proteolysis"/>
    <property type="evidence" value="ECO:0007669"/>
    <property type="project" value="UniProtKB-KW"/>
</dbReference>
<dbReference type="GO" id="GO:0106300">
    <property type="term" value="P:protein-DNA covalent cross-linking repair"/>
    <property type="evidence" value="ECO:0007669"/>
    <property type="project" value="InterPro"/>
</dbReference>
<evidence type="ECO:0000313" key="9">
    <source>
        <dbReference type="EMBL" id="SEC94453.1"/>
    </source>
</evidence>
<accession>A0A1H4WMA5</accession>
<dbReference type="SUPFAM" id="SSF143081">
    <property type="entry name" value="BB1717-like"/>
    <property type="match status" value="1"/>
</dbReference>
<keyword evidence="7" id="KW-0456">Lyase</keyword>
<keyword evidence="10" id="KW-1185">Reference proteome</keyword>
<reference evidence="9 10" key="1">
    <citation type="submission" date="2016-10" db="EMBL/GenBank/DDBJ databases">
        <authorList>
            <person name="de Groot N.N."/>
        </authorList>
    </citation>
    <scope>NUCLEOTIDE SEQUENCE [LARGE SCALE GENOMIC DNA]</scope>
    <source>
        <strain evidence="9 10">DSM 10495</strain>
    </source>
</reference>
<sequence>MRGPFVAERADNNGTHARALVTGTWGIQGAAWGKPEIKSINARSDNLFRVAKWRELYRAGKTALVPMNGYVEFVETSPKYKVPVFIHDNTTPLLTAAGLYDEEQGAYTIITMEADLGAGEVHTRQPIFVPRTCRTGGYKSGRRHPRQG</sequence>
<organism evidence="9 10">
    <name type="scientific">Arthrobacter woluwensis</name>
    <dbReference type="NCBI Taxonomy" id="156980"/>
    <lineage>
        <taxon>Bacteria</taxon>
        <taxon>Bacillati</taxon>
        <taxon>Actinomycetota</taxon>
        <taxon>Actinomycetes</taxon>
        <taxon>Micrococcales</taxon>
        <taxon>Micrococcaceae</taxon>
        <taxon>Arthrobacter</taxon>
    </lineage>
</organism>
<feature type="non-terminal residue" evidence="9">
    <location>
        <position position="148"/>
    </location>
</feature>
<dbReference type="PANTHER" id="PTHR13604">
    <property type="entry name" value="DC12-RELATED"/>
    <property type="match status" value="1"/>
</dbReference>
<proteinExistence type="inferred from homology"/>
<gene>
    <name evidence="9" type="ORF">SAMN04489745_3530</name>
</gene>
<evidence type="ECO:0000256" key="5">
    <source>
        <dbReference type="ARBA" id="ARBA00023124"/>
    </source>
</evidence>
<dbReference type="GO" id="GO:0016829">
    <property type="term" value="F:lyase activity"/>
    <property type="evidence" value="ECO:0007669"/>
    <property type="project" value="UniProtKB-KW"/>
</dbReference>
<dbReference type="AlphaFoldDB" id="A0A1H4WMA5"/>
<evidence type="ECO:0000313" key="10">
    <source>
        <dbReference type="Proteomes" id="UP000182652"/>
    </source>
</evidence>
<dbReference type="InterPro" id="IPR003738">
    <property type="entry name" value="SRAP"/>
</dbReference>
<evidence type="ECO:0000256" key="3">
    <source>
        <dbReference type="ARBA" id="ARBA00022763"/>
    </source>
</evidence>
<dbReference type="Proteomes" id="UP000182652">
    <property type="component" value="Unassembled WGS sequence"/>
</dbReference>
<name>A0A1H4WMA5_9MICC</name>
<dbReference type="InterPro" id="IPR036590">
    <property type="entry name" value="SRAP-like"/>
</dbReference>
<evidence type="ECO:0000256" key="8">
    <source>
        <dbReference type="RuleBase" id="RU364100"/>
    </source>
</evidence>
<dbReference type="PANTHER" id="PTHR13604:SF0">
    <property type="entry name" value="ABASIC SITE PROCESSING PROTEIN HMCES"/>
    <property type="match status" value="1"/>
</dbReference>
<keyword evidence="5" id="KW-0190">Covalent protein-DNA linkage</keyword>
<protein>
    <recommendedName>
        <fullName evidence="8">Abasic site processing protein</fullName>
        <ecNumber evidence="8">3.4.-.-</ecNumber>
    </recommendedName>
</protein>
<dbReference type="EMBL" id="FNSN01000005">
    <property type="protein sequence ID" value="SEC94453.1"/>
    <property type="molecule type" value="Genomic_DNA"/>
</dbReference>
<evidence type="ECO:0000256" key="7">
    <source>
        <dbReference type="ARBA" id="ARBA00023239"/>
    </source>
</evidence>
<evidence type="ECO:0000256" key="1">
    <source>
        <dbReference type="ARBA" id="ARBA00008136"/>
    </source>
</evidence>
<keyword evidence="4 8" id="KW-0378">Hydrolase</keyword>
<keyword evidence="3" id="KW-0227">DNA damage</keyword>
<dbReference type="GO" id="GO:0003697">
    <property type="term" value="F:single-stranded DNA binding"/>
    <property type="evidence" value="ECO:0007669"/>
    <property type="project" value="InterPro"/>
</dbReference>
<dbReference type="Gene3D" id="3.90.1680.10">
    <property type="entry name" value="SOS response associated peptidase-like"/>
    <property type="match status" value="1"/>
</dbReference>
<dbReference type="GO" id="GO:0008233">
    <property type="term" value="F:peptidase activity"/>
    <property type="evidence" value="ECO:0007669"/>
    <property type="project" value="UniProtKB-KW"/>
</dbReference>
<evidence type="ECO:0000256" key="2">
    <source>
        <dbReference type="ARBA" id="ARBA00022670"/>
    </source>
</evidence>
<evidence type="ECO:0000256" key="6">
    <source>
        <dbReference type="ARBA" id="ARBA00023125"/>
    </source>
</evidence>
<keyword evidence="6" id="KW-0238">DNA-binding</keyword>